<gene>
    <name evidence="2" type="ORF">PIBRA_LOCUS13609</name>
</gene>
<dbReference type="EMBL" id="CALOZG010000085">
    <property type="protein sequence ID" value="CAH4038005.1"/>
    <property type="molecule type" value="Genomic_DNA"/>
</dbReference>
<accession>A0A9P0TT89</accession>
<proteinExistence type="predicted"/>
<dbReference type="Proteomes" id="UP001152562">
    <property type="component" value="Unassembled WGS sequence"/>
</dbReference>
<feature type="region of interest" description="Disordered" evidence="1">
    <location>
        <begin position="1"/>
        <end position="63"/>
    </location>
</feature>
<evidence type="ECO:0000313" key="3">
    <source>
        <dbReference type="Proteomes" id="UP001152562"/>
    </source>
</evidence>
<evidence type="ECO:0000313" key="2">
    <source>
        <dbReference type="EMBL" id="CAH4038005.1"/>
    </source>
</evidence>
<protein>
    <submittedName>
        <fullName evidence="2">Uncharacterized protein</fullName>
    </submittedName>
</protein>
<organism evidence="2 3">
    <name type="scientific">Pieris brassicae</name>
    <name type="common">White butterfly</name>
    <name type="synonym">Large white butterfly</name>
    <dbReference type="NCBI Taxonomy" id="7116"/>
    <lineage>
        <taxon>Eukaryota</taxon>
        <taxon>Metazoa</taxon>
        <taxon>Ecdysozoa</taxon>
        <taxon>Arthropoda</taxon>
        <taxon>Hexapoda</taxon>
        <taxon>Insecta</taxon>
        <taxon>Pterygota</taxon>
        <taxon>Neoptera</taxon>
        <taxon>Endopterygota</taxon>
        <taxon>Lepidoptera</taxon>
        <taxon>Glossata</taxon>
        <taxon>Ditrysia</taxon>
        <taxon>Papilionoidea</taxon>
        <taxon>Pieridae</taxon>
        <taxon>Pierinae</taxon>
        <taxon>Pieris</taxon>
    </lineage>
</organism>
<name>A0A9P0TT89_PIEBR</name>
<evidence type="ECO:0000256" key="1">
    <source>
        <dbReference type="SAM" id="MobiDB-lite"/>
    </source>
</evidence>
<sequence length="97" mass="10410">MRPWADVGKGQLAPTGHKSRKSLHDVTRNINLACDDSAVKDPSDLPLENGKGAAEPDETRHPVAIDIPSAARKLVTNYGRGGKSAQANFADYSPHLH</sequence>
<reference evidence="2" key="1">
    <citation type="submission" date="2022-05" db="EMBL/GenBank/DDBJ databases">
        <authorList>
            <person name="Okamura Y."/>
        </authorList>
    </citation>
    <scope>NUCLEOTIDE SEQUENCE</scope>
</reference>
<comment type="caution">
    <text evidence="2">The sequence shown here is derived from an EMBL/GenBank/DDBJ whole genome shotgun (WGS) entry which is preliminary data.</text>
</comment>
<dbReference type="AlphaFoldDB" id="A0A9P0TT89"/>
<keyword evidence="3" id="KW-1185">Reference proteome</keyword>